<protein>
    <submittedName>
        <fullName evidence="1">CLUMA_CG011088, isoform A</fullName>
    </submittedName>
</protein>
<name>A0A1J1IDT0_9DIPT</name>
<organism evidence="1 2">
    <name type="scientific">Clunio marinus</name>
    <dbReference type="NCBI Taxonomy" id="568069"/>
    <lineage>
        <taxon>Eukaryota</taxon>
        <taxon>Metazoa</taxon>
        <taxon>Ecdysozoa</taxon>
        <taxon>Arthropoda</taxon>
        <taxon>Hexapoda</taxon>
        <taxon>Insecta</taxon>
        <taxon>Pterygota</taxon>
        <taxon>Neoptera</taxon>
        <taxon>Endopterygota</taxon>
        <taxon>Diptera</taxon>
        <taxon>Nematocera</taxon>
        <taxon>Chironomoidea</taxon>
        <taxon>Chironomidae</taxon>
        <taxon>Clunio</taxon>
    </lineage>
</organism>
<dbReference type="Proteomes" id="UP000183832">
    <property type="component" value="Unassembled WGS sequence"/>
</dbReference>
<reference evidence="1 2" key="1">
    <citation type="submission" date="2015-04" db="EMBL/GenBank/DDBJ databases">
        <authorList>
            <person name="Syromyatnikov M.Y."/>
            <person name="Popov V.N."/>
        </authorList>
    </citation>
    <scope>NUCLEOTIDE SEQUENCE [LARGE SCALE GENOMIC DNA]</scope>
</reference>
<evidence type="ECO:0000313" key="1">
    <source>
        <dbReference type="EMBL" id="CRK97708.1"/>
    </source>
</evidence>
<sequence length="66" mass="7768">MNKDGSTIIIVESTQKMTMRLASVDREFYYFTKRESWQRQILIVPKNGKLSCIFYHSSVYLTSKAQ</sequence>
<dbReference type="AlphaFoldDB" id="A0A1J1IDT0"/>
<proteinExistence type="predicted"/>
<keyword evidence="2" id="KW-1185">Reference proteome</keyword>
<gene>
    <name evidence="1" type="ORF">CLUMA_CG011088</name>
</gene>
<accession>A0A1J1IDT0</accession>
<dbReference type="EMBL" id="CVRI01000047">
    <property type="protein sequence ID" value="CRK97708.1"/>
    <property type="molecule type" value="Genomic_DNA"/>
</dbReference>
<evidence type="ECO:0000313" key="2">
    <source>
        <dbReference type="Proteomes" id="UP000183832"/>
    </source>
</evidence>